<dbReference type="SMR" id="A0A1I7RK89"/>
<evidence type="ECO:0000313" key="2">
    <source>
        <dbReference type="EMBL" id="CAD5235195.1"/>
    </source>
</evidence>
<evidence type="ECO:0000313" key="6">
    <source>
        <dbReference type="WBParaSite" id="BXY_0112200.1"/>
    </source>
</evidence>
<gene>
    <name evidence="2" type="ORF">BXYJ_LOCUS15286</name>
</gene>
<dbReference type="Proteomes" id="UP000659654">
    <property type="component" value="Unassembled WGS sequence"/>
</dbReference>
<keyword evidence="1" id="KW-0812">Transmembrane</keyword>
<dbReference type="OrthoDB" id="10513935at2759"/>
<dbReference type="WBParaSite" id="BXY_0112200.1">
    <property type="protein sequence ID" value="BXY_0112200.1"/>
    <property type="gene ID" value="BXY_0112200"/>
</dbReference>
<feature type="transmembrane region" description="Helical" evidence="1">
    <location>
        <begin position="6"/>
        <end position="29"/>
    </location>
</feature>
<proteinExistence type="predicted"/>
<dbReference type="EMBL" id="CAJFCV020000006">
    <property type="protein sequence ID" value="CAG9131417.1"/>
    <property type="molecule type" value="Genomic_DNA"/>
</dbReference>
<dbReference type="Proteomes" id="UP000095284">
    <property type="component" value="Unplaced"/>
</dbReference>
<sequence>MEDHLVIGLAVAGSLIGLILLAVTIYLICRCCGKRHDGDRGSVRNFFRSREEVDPLMSIPCEPGYKPEDFHYAGELKLKEFEFNDKTLSALPPKDENPPDAHIQYTTGEGNVVFEVADGSKKLDR</sequence>
<dbReference type="EMBL" id="CAJFDI010000006">
    <property type="protein sequence ID" value="CAD5235195.1"/>
    <property type="molecule type" value="Genomic_DNA"/>
</dbReference>
<dbReference type="Proteomes" id="UP000582659">
    <property type="component" value="Unassembled WGS sequence"/>
</dbReference>
<evidence type="ECO:0000256" key="1">
    <source>
        <dbReference type="SAM" id="Phobius"/>
    </source>
</evidence>
<name>A0A1I7RK89_BURXY</name>
<keyword evidence="1" id="KW-0472">Membrane</keyword>
<protein>
    <submittedName>
        <fullName evidence="2">(pine wood nematode) hypothetical protein</fullName>
    </submittedName>
</protein>
<evidence type="ECO:0000313" key="3">
    <source>
        <dbReference type="EMBL" id="CAG9131417.1"/>
    </source>
</evidence>
<accession>A0A1I7RK89</accession>
<reference evidence="6" key="1">
    <citation type="submission" date="2016-11" db="UniProtKB">
        <authorList>
            <consortium name="WormBaseParasite"/>
        </authorList>
    </citation>
    <scope>IDENTIFICATION</scope>
</reference>
<keyword evidence="5" id="KW-1185">Reference proteome</keyword>
<dbReference type="AlphaFoldDB" id="A0A1I7RK89"/>
<evidence type="ECO:0000313" key="5">
    <source>
        <dbReference type="Proteomes" id="UP000659654"/>
    </source>
</evidence>
<reference evidence="3" key="2">
    <citation type="submission" date="2020-08" db="EMBL/GenBank/DDBJ databases">
        <authorList>
            <person name="Kikuchi T."/>
        </authorList>
    </citation>
    <scope>NUCLEOTIDE SEQUENCE</scope>
    <source>
        <strain evidence="2">Ka4C1</strain>
    </source>
</reference>
<keyword evidence="1" id="KW-1133">Transmembrane helix</keyword>
<evidence type="ECO:0000313" key="4">
    <source>
        <dbReference type="Proteomes" id="UP000095284"/>
    </source>
</evidence>
<organism evidence="4 6">
    <name type="scientific">Bursaphelenchus xylophilus</name>
    <name type="common">Pinewood nematode worm</name>
    <name type="synonym">Aphelenchoides xylophilus</name>
    <dbReference type="NCBI Taxonomy" id="6326"/>
    <lineage>
        <taxon>Eukaryota</taxon>
        <taxon>Metazoa</taxon>
        <taxon>Ecdysozoa</taxon>
        <taxon>Nematoda</taxon>
        <taxon>Chromadorea</taxon>
        <taxon>Rhabditida</taxon>
        <taxon>Tylenchina</taxon>
        <taxon>Tylenchomorpha</taxon>
        <taxon>Aphelenchoidea</taxon>
        <taxon>Aphelenchoididae</taxon>
        <taxon>Bursaphelenchus</taxon>
    </lineage>
</organism>